<reference evidence="1 2" key="1">
    <citation type="submission" date="2016-11" db="EMBL/GenBank/DDBJ databases">
        <authorList>
            <person name="Jaros S."/>
            <person name="Januszkiewicz K."/>
            <person name="Wedrychowicz H."/>
        </authorList>
    </citation>
    <scope>NUCLEOTIDE SEQUENCE [LARGE SCALE GENOMIC DNA]</scope>
    <source>
        <strain evidence="1 2">CGMCC 1.12145</strain>
    </source>
</reference>
<gene>
    <name evidence="1" type="ORF">SAMN02927921_01827</name>
</gene>
<dbReference type="EMBL" id="FPJE01000008">
    <property type="protein sequence ID" value="SFW47732.1"/>
    <property type="molecule type" value="Genomic_DNA"/>
</dbReference>
<dbReference type="AlphaFoldDB" id="A0A1K1PJD1"/>
<dbReference type="Proteomes" id="UP000182248">
    <property type="component" value="Unassembled WGS sequence"/>
</dbReference>
<dbReference type="RefSeq" id="WP_072317058.1">
    <property type="nucleotide sequence ID" value="NZ_FPJE01000008.1"/>
</dbReference>
<organism evidence="1 2">
    <name type="scientific">Sinomicrobium oceani</name>
    <dbReference type="NCBI Taxonomy" id="1150368"/>
    <lineage>
        <taxon>Bacteria</taxon>
        <taxon>Pseudomonadati</taxon>
        <taxon>Bacteroidota</taxon>
        <taxon>Flavobacteriia</taxon>
        <taxon>Flavobacteriales</taxon>
        <taxon>Flavobacteriaceae</taxon>
        <taxon>Sinomicrobium</taxon>
    </lineage>
</organism>
<dbReference type="STRING" id="1150368.SAMN02927921_01827"/>
<evidence type="ECO:0000313" key="2">
    <source>
        <dbReference type="Proteomes" id="UP000182248"/>
    </source>
</evidence>
<dbReference type="OrthoDB" id="1446962at2"/>
<protein>
    <submittedName>
        <fullName evidence="1">Uncharacterized protein</fullName>
    </submittedName>
</protein>
<evidence type="ECO:0000313" key="1">
    <source>
        <dbReference type="EMBL" id="SFW47732.1"/>
    </source>
</evidence>
<accession>A0A1K1PJD1</accession>
<keyword evidence="2" id="KW-1185">Reference proteome</keyword>
<proteinExistence type="predicted"/>
<sequence length="104" mass="12049">MVQEHAVLEELRQLAPEYFRTLKHSPEKGDYVVSLHRNGYQHLLETISDLLKLCMVATEEGLEISTDISRLNISVHNTLGLVLRLLPVHESEFMDMLRDHLLEE</sequence>
<name>A0A1K1PJD1_9FLAO</name>